<sequence length="130" mass="14834">MTTANATLKVYLPNKQVLDESLTSEVLQNIVKQAKENVDRAINQSKSSINNGEMSPWEFMKMFKFNVPQNAALTKAREIYEQSLLLVQQYVRDGLKFPVNQLPTNFSFESILAVSNIQTIMELSESQKEM</sequence>
<accession>J9DNX4</accession>
<name>J9DNX4_WUCBA</name>
<dbReference type="EMBL" id="ADBV01018878">
    <property type="protein sequence ID" value="EJW71338.1"/>
    <property type="molecule type" value="Genomic_DNA"/>
</dbReference>
<protein>
    <submittedName>
        <fullName evidence="2">Uncharacterized protein</fullName>
    </submittedName>
</protein>
<organism evidence="2 3">
    <name type="scientific">Wuchereria bancrofti</name>
    <dbReference type="NCBI Taxonomy" id="6293"/>
    <lineage>
        <taxon>Eukaryota</taxon>
        <taxon>Metazoa</taxon>
        <taxon>Ecdysozoa</taxon>
        <taxon>Nematoda</taxon>
        <taxon>Chromadorea</taxon>
        <taxon>Rhabditida</taxon>
        <taxon>Spirurina</taxon>
        <taxon>Spiruromorpha</taxon>
        <taxon>Filarioidea</taxon>
        <taxon>Onchocercidae</taxon>
        <taxon>Wuchereria</taxon>
    </lineage>
</organism>
<feature type="coiled-coil region" evidence="1">
    <location>
        <begin position="24"/>
        <end position="51"/>
    </location>
</feature>
<evidence type="ECO:0000313" key="3">
    <source>
        <dbReference type="Proteomes" id="UP000004810"/>
    </source>
</evidence>
<keyword evidence="1" id="KW-0175">Coiled coil</keyword>
<feature type="non-terminal residue" evidence="2">
    <location>
        <position position="130"/>
    </location>
</feature>
<proteinExistence type="predicted"/>
<dbReference type="Proteomes" id="UP000004810">
    <property type="component" value="Unassembled WGS sequence"/>
</dbReference>
<comment type="caution">
    <text evidence="2">The sequence shown here is derived from an EMBL/GenBank/DDBJ whole genome shotgun (WGS) entry which is preliminary data.</text>
</comment>
<reference evidence="3" key="1">
    <citation type="submission" date="2012-08" db="EMBL/GenBank/DDBJ databases">
        <title>The Genome Sequence of Wuchereria bancrofti.</title>
        <authorList>
            <person name="Nutman T.B."/>
            <person name="Fink D.L."/>
            <person name="Russ C."/>
            <person name="Young S."/>
            <person name="Zeng Q."/>
            <person name="Koehrsen M."/>
            <person name="Alvarado L."/>
            <person name="Berlin A."/>
            <person name="Chapman S.B."/>
            <person name="Chen Z."/>
            <person name="Freedman E."/>
            <person name="Gellesch M."/>
            <person name="Goldberg J."/>
            <person name="Griggs A."/>
            <person name="Gujja S."/>
            <person name="Heilman E.R."/>
            <person name="Heiman D."/>
            <person name="Hepburn T."/>
            <person name="Howarth C."/>
            <person name="Jen D."/>
            <person name="Larson L."/>
            <person name="Lewis B."/>
            <person name="Mehta T."/>
            <person name="Park D."/>
            <person name="Pearson M."/>
            <person name="Roberts A."/>
            <person name="Saif S."/>
            <person name="Shea T."/>
            <person name="Shenoy N."/>
            <person name="Sisk P."/>
            <person name="Stolte C."/>
            <person name="Sykes S."/>
            <person name="Walk T."/>
            <person name="White J."/>
            <person name="Yandava C."/>
            <person name="Haas B."/>
            <person name="Henn M.R."/>
            <person name="Nusbaum C."/>
            <person name="Birren B."/>
        </authorList>
    </citation>
    <scope>NUCLEOTIDE SEQUENCE [LARGE SCALE GENOMIC DNA]</scope>
    <source>
        <strain evidence="3">NA</strain>
    </source>
</reference>
<gene>
    <name evidence="2" type="ORF">WUBG_17756</name>
</gene>
<dbReference type="AlphaFoldDB" id="J9DNX4"/>
<evidence type="ECO:0000313" key="2">
    <source>
        <dbReference type="EMBL" id="EJW71338.1"/>
    </source>
</evidence>
<evidence type="ECO:0000256" key="1">
    <source>
        <dbReference type="SAM" id="Coils"/>
    </source>
</evidence>